<comment type="caution">
    <text evidence="2">The sequence shown here is derived from an EMBL/GenBank/DDBJ whole genome shotgun (WGS) entry which is preliminary data.</text>
</comment>
<reference evidence="2" key="1">
    <citation type="submission" date="2018-11" db="EMBL/GenBank/DDBJ databases">
        <authorList>
            <consortium name="Pathogen Informatics"/>
        </authorList>
    </citation>
    <scope>NUCLEOTIDE SEQUENCE</scope>
</reference>
<accession>A0A448XAN4</accession>
<evidence type="ECO:0000256" key="1">
    <source>
        <dbReference type="SAM" id="Phobius"/>
    </source>
</evidence>
<keyword evidence="1" id="KW-1133">Transmembrane helix</keyword>
<keyword evidence="1" id="KW-0472">Membrane</keyword>
<dbReference type="EMBL" id="CAAALY010244148">
    <property type="protein sequence ID" value="VEL32409.1"/>
    <property type="molecule type" value="Genomic_DNA"/>
</dbReference>
<evidence type="ECO:0000313" key="3">
    <source>
        <dbReference type="Proteomes" id="UP000784294"/>
    </source>
</evidence>
<keyword evidence="3" id="KW-1185">Reference proteome</keyword>
<dbReference type="Proteomes" id="UP000784294">
    <property type="component" value="Unassembled WGS sequence"/>
</dbReference>
<dbReference type="AlphaFoldDB" id="A0A448XAN4"/>
<keyword evidence="1" id="KW-0812">Transmembrane</keyword>
<feature type="transmembrane region" description="Helical" evidence="1">
    <location>
        <begin position="12"/>
        <end position="30"/>
    </location>
</feature>
<feature type="transmembrane region" description="Helical" evidence="1">
    <location>
        <begin position="50"/>
        <end position="72"/>
    </location>
</feature>
<proteinExistence type="predicted"/>
<evidence type="ECO:0000313" key="2">
    <source>
        <dbReference type="EMBL" id="VEL32409.1"/>
    </source>
</evidence>
<organism evidence="2 3">
    <name type="scientific">Protopolystoma xenopodis</name>
    <dbReference type="NCBI Taxonomy" id="117903"/>
    <lineage>
        <taxon>Eukaryota</taxon>
        <taxon>Metazoa</taxon>
        <taxon>Spiralia</taxon>
        <taxon>Lophotrochozoa</taxon>
        <taxon>Platyhelminthes</taxon>
        <taxon>Monogenea</taxon>
        <taxon>Polyopisthocotylea</taxon>
        <taxon>Polystomatidea</taxon>
        <taxon>Polystomatidae</taxon>
        <taxon>Protopolystoma</taxon>
    </lineage>
</organism>
<sequence length="116" mass="12655">MITWGRLTGPALVAGSIGGTLGGLISWLAYAAYLDPGFTNFFNTTSRQDVLLLANGFCLGLGIVLPIAITYATTWNWSKIVLNPDTVWDCVRDIDNPLKPWTEIYAKSVKPISTHP</sequence>
<gene>
    <name evidence="2" type="ORF">PXEA_LOCUS25849</name>
</gene>
<protein>
    <submittedName>
        <fullName evidence="2">Uncharacterized protein</fullName>
    </submittedName>
</protein>
<dbReference type="OrthoDB" id="6275128at2759"/>
<name>A0A448XAN4_9PLAT</name>